<name>A0A395HN46_ASPHC</name>
<reference evidence="1 2" key="1">
    <citation type="submission" date="2018-02" db="EMBL/GenBank/DDBJ databases">
        <title>The genomes of Aspergillus section Nigri reveals drivers in fungal speciation.</title>
        <authorList>
            <consortium name="DOE Joint Genome Institute"/>
            <person name="Vesth T.C."/>
            <person name="Nybo J."/>
            <person name="Theobald S."/>
            <person name="Brandl J."/>
            <person name="Frisvad J.C."/>
            <person name="Nielsen K.F."/>
            <person name="Lyhne E.K."/>
            <person name="Kogle M.E."/>
            <person name="Kuo A."/>
            <person name="Riley R."/>
            <person name="Clum A."/>
            <person name="Nolan M."/>
            <person name="Lipzen A."/>
            <person name="Salamov A."/>
            <person name="Henrissat B."/>
            <person name="Wiebenga A."/>
            <person name="De vries R.P."/>
            <person name="Grigoriev I.V."/>
            <person name="Mortensen U.H."/>
            <person name="Andersen M.R."/>
            <person name="Baker S.E."/>
        </authorList>
    </citation>
    <scope>NUCLEOTIDE SEQUENCE [LARGE SCALE GENOMIC DNA]</scope>
    <source>
        <strain evidence="1 2">CBS 101889</strain>
    </source>
</reference>
<dbReference type="EMBL" id="KZ824309">
    <property type="protein sequence ID" value="RAL08909.1"/>
    <property type="molecule type" value="Genomic_DNA"/>
</dbReference>
<dbReference type="AlphaFoldDB" id="A0A395HN46"/>
<sequence>MKYVTAYQDRQIQLREALLELFPGANANNMPSHEEIVNSKPPCVEARIQKLTRIALSAPSWTRRTTYEMMVLGYRIPIPQRSGYWHSIEHFACLTKSAQSLRALPALNSILPSVPVTRTLVDLLQLPVDTALQALSGLRHRQPSRPVQQLMDGRENQSRAFLHGAPDDEGLFA</sequence>
<keyword evidence="2" id="KW-1185">Reference proteome</keyword>
<evidence type="ECO:0000313" key="2">
    <source>
        <dbReference type="Proteomes" id="UP000248961"/>
    </source>
</evidence>
<dbReference type="RefSeq" id="XP_025548063.1">
    <property type="nucleotide sequence ID" value="XM_025697246.1"/>
</dbReference>
<organism evidence="1 2">
    <name type="scientific">Aspergillus homomorphus (strain CBS 101889)</name>
    <dbReference type="NCBI Taxonomy" id="1450537"/>
    <lineage>
        <taxon>Eukaryota</taxon>
        <taxon>Fungi</taxon>
        <taxon>Dikarya</taxon>
        <taxon>Ascomycota</taxon>
        <taxon>Pezizomycotina</taxon>
        <taxon>Eurotiomycetes</taxon>
        <taxon>Eurotiomycetidae</taxon>
        <taxon>Eurotiales</taxon>
        <taxon>Aspergillaceae</taxon>
        <taxon>Aspergillus</taxon>
        <taxon>Aspergillus subgen. Circumdati</taxon>
    </lineage>
</organism>
<protein>
    <submittedName>
        <fullName evidence="1">Uncharacterized protein</fullName>
    </submittedName>
</protein>
<dbReference type="VEuPathDB" id="FungiDB:BO97DRAFT_428009"/>
<gene>
    <name evidence="1" type="ORF">BO97DRAFT_428009</name>
</gene>
<dbReference type="Proteomes" id="UP000248961">
    <property type="component" value="Unassembled WGS sequence"/>
</dbReference>
<dbReference type="GeneID" id="37201535"/>
<proteinExistence type="predicted"/>
<evidence type="ECO:0000313" key="1">
    <source>
        <dbReference type="EMBL" id="RAL08909.1"/>
    </source>
</evidence>
<dbReference type="OrthoDB" id="1470350at2759"/>
<accession>A0A395HN46</accession>